<dbReference type="EMBL" id="CAJVPM010028525">
    <property type="protein sequence ID" value="CAG8670119.1"/>
    <property type="molecule type" value="Genomic_DNA"/>
</dbReference>
<proteinExistence type="predicted"/>
<dbReference type="Proteomes" id="UP000789860">
    <property type="component" value="Unassembled WGS sequence"/>
</dbReference>
<keyword evidence="2" id="KW-1185">Reference proteome</keyword>
<evidence type="ECO:0000313" key="1">
    <source>
        <dbReference type="EMBL" id="CAG8670119.1"/>
    </source>
</evidence>
<feature type="non-terminal residue" evidence="1">
    <location>
        <position position="1"/>
    </location>
</feature>
<comment type="caution">
    <text evidence="1">The sequence shown here is derived from an EMBL/GenBank/DDBJ whole genome shotgun (WGS) entry which is preliminary data.</text>
</comment>
<name>A0ACA9NQM4_9GLOM</name>
<protein>
    <submittedName>
        <fullName evidence="1">5783_t:CDS:1</fullName>
    </submittedName>
</protein>
<sequence>PKNSYINNMQISSKPTETFFAKTSETSSQDIDSSNEDNLAKTTTKIASENATKEADKPYLTKAVENSDSEKDNNIEEITFNIVTFKKHKKKNSLKDDSFSSK</sequence>
<evidence type="ECO:0000313" key="2">
    <source>
        <dbReference type="Proteomes" id="UP000789860"/>
    </source>
</evidence>
<accession>A0ACA9NQM4</accession>
<reference evidence="1" key="1">
    <citation type="submission" date="2021-06" db="EMBL/GenBank/DDBJ databases">
        <authorList>
            <person name="Kallberg Y."/>
            <person name="Tangrot J."/>
            <person name="Rosling A."/>
        </authorList>
    </citation>
    <scope>NUCLEOTIDE SEQUENCE</scope>
    <source>
        <strain evidence="1">AU212A</strain>
    </source>
</reference>
<gene>
    <name evidence="1" type="ORF">SCALOS_LOCUS9347</name>
</gene>
<organism evidence="1 2">
    <name type="scientific">Scutellospora calospora</name>
    <dbReference type="NCBI Taxonomy" id="85575"/>
    <lineage>
        <taxon>Eukaryota</taxon>
        <taxon>Fungi</taxon>
        <taxon>Fungi incertae sedis</taxon>
        <taxon>Mucoromycota</taxon>
        <taxon>Glomeromycotina</taxon>
        <taxon>Glomeromycetes</taxon>
        <taxon>Diversisporales</taxon>
        <taxon>Gigasporaceae</taxon>
        <taxon>Scutellospora</taxon>
    </lineage>
</organism>